<protein>
    <recommendedName>
        <fullName evidence="1">S1 motif domain-containing protein</fullName>
    </recommendedName>
</protein>
<name>A0ABU5R1K8_9PSEU</name>
<evidence type="ECO:0000259" key="1">
    <source>
        <dbReference type="PROSITE" id="PS50126"/>
    </source>
</evidence>
<dbReference type="Proteomes" id="UP001304298">
    <property type="component" value="Unassembled WGS sequence"/>
</dbReference>
<comment type="caution">
    <text evidence="2">The sequence shown here is derived from an EMBL/GenBank/DDBJ whole genome shotgun (WGS) entry which is preliminary data.</text>
</comment>
<dbReference type="InterPro" id="IPR003029">
    <property type="entry name" value="S1_domain"/>
</dbReference>
<proteinExistence type="predicted"/>
<feature type="domain" description="S1 motif" evidence="1">
    <location>
        <begin position="26"/>
        <end position="95"/>
    </location>
</feature>
<reference evidence="2 3" key="1">
    <citation type="submission" date="2023-12" db="EMBL/GenBank/DDBJ databases">
        <title>Amycolatopsis sp. V23-08.</title>
        <authorList>
            <person name="Somphong A."/>
        </authorList>
    </citation>
    <scope>NUCLEOTIDE SEQUENCE [LARGE SCALE GENOMIC DNA]</scope>
    <source>
        <strain evidence="2 3">V23-08</strain>
    </source>
</reference>
<evidence type="ECO:0000313" key="2">
    <source>
        <dbReference type="EMBL" id="MEA5359714.1"/>
    </source>
</evidence>
<organism evidence="2 3">
    <name type="scientific">Amycolatopsis heterodermiae</name>
    <dbReference type="NCBI Taxonomy" id="3110235"/>
    <lineage>
        <taxon>Bacteria</taxon>
        <taxon>Bacillati</taxon>
        <taxon>Actinomycetota</taxon>
        <taxon>Actinomycetes</taxon>
        <taxon>Pseudonocardiales</taxon>
        <taxon>Pseudonocardiaceae</taxon>
        <taxon>Amycolatopsis</taxon>
    </lineage>
</organism>
<accession>A0ABU5R1K8</accession>
<keyword evidence="3" id="KW-1185">Reference proteome</keyword>
<dbReference type="RefSeq" id="WP_323325028.1">
    <property type="nucleotide sequence ID" value="NZ_JAYFSI010000001.1"/>
</dbReference>
<evidence type="ECO:0000313" key="3">
    <source>
        <dbReference type="Proteomes" id="UP001304298"/>
    </source>
</evidence>
<dbReference type="PROSITE" id="PS50126">
    <property type="entry name" value="S1"/>
    <property type="match status" value="1"/>
</dbReference>
<gene>
    <name evidence="2" type="ORF">VA596_09215</name>
</gene>
<dbReference type="EMBL" id="JAYFSI010000001">
    <property type="protein sequence ID" value="MEA5359714.1"/>
    <property type="molecule type" value="Genomic_DNA"/>
</dbReference>
<sequence length="180" mass="19981">MDNHERKPEGNVLMWHRGVVTELDVGSVVAGIVSSIPRPGAVGLFVDLGREPQGFVDLLSLPGQAADWPPVGTTTTFEVLTRSPDQIRLWPLDPRFRSGPFDPRVPDDEWLARKARYPVGTMLTAEVSGAFISHGSYFVRYEGGWAYLEGRPPEVGSRAEYEVVRHLDTTRRTLLRPAGT</sequence>